<dbReference type="AlphaFoldDB" id="X1VKJ8"/>
<dbReference type="EMBL" id="BARW01028042">
    <property type="protein sequence ID" value="GAJ08585.1"/>
    <property type="molecule type" value="Genomic_DNA"/>
</dbReference>
<proteinExistence type="predicted"/>
<protein>
    <recommendedName>
        <fullName evidence="2">Ribbon-helix-helix protein CopG domain-containing protein</fullName>
    </recommendedName>
</protein>
<reference evidence="1" key="1">
    <citation type="journal article" date="2014" name="Front. Microbiol.">
        <title>High frequency of phylogenetically diverse reductive dehalogenase-homologous genes in deep subseafloor sedimentary metagenomes.</title>
        <authorList>
            <person name="Kawai M."/>
            <person name="Futagami T."/>
            <person name="Toyoda A."/>
            <person name="Takaki Y."/>
            <person name="Nishi S."/>
            <person name="Hori S."/>
            <person name="Arai W."/>
            <person name="Tsubouchi T."/>
            <person name="Morono Y."/>
            <person name="Uchiyama I."/>
            <person name="Ito T."/>
            <person name="Fujiyama A."/>
            <person name="Inagaki F."/>
            <person name="Takami H."/>
        </authorList>
    </citation>
    <scope>NUCLEOTIDE SEQUENCE</scope>
    <source>
        <strain evidence="1">Expedition CK06-06</strain>
    </source>
</reference>
<organism evidence="1">
    <name type="scientific">marine sediment metagenome</name>
    <dbReference type="NCBI Taxonomy" id="412755"/>
    <lineage>
        <taxon>unclassified sequences</taxon>
        <taxon>metagenomes</taxon>
        <taxon>ecological metagenomes</taxon>
    </lineage>
</organism>
<comment type="caution">
    <text evidence="1">The sequence shown here is derived from an EMBL/GenBank/DDBJ whole genome shotgun (WGS) entry which is preliminary data.</text>
</comment>
<gene>
    <name evidence="1" type="ORF">S12H4_45365</name>
</gene>
<evidence type="ECO:0000313" key="1">
    <source>
        <dbReference type="EMBL" id="GAJ08585.1"/>
    </source>
</evidence>
<accession>X1VKJ8</accession>
<sequence length="73" mass="8400">MEETIINLSLGKNQRVTYFIDGVLKKRIQDLAVKHNIRVSEVAEEMLKKAIVIYENQTGSKNIKKLNKEIVKS</sequence>
<name>X1VKJ8_9ZZZZ</name>
<evidence type="ECO:0008006" key="2">
    <source>
        <dbReference type="Google" id="ProtNLM"/>
    </source>
</evidence>